<reference evidence="2" key="2">
    <citation type="journal article" date="2017" name="Nat. Plants">
        <title>The Aegilops tauschii genome reveals multiple impacts of transposons.</title>
        <authorList>
            <person name="Zhao G."/>
            <person name="Zou C."/>
            <person name="Li K."/>
            <person name="Wang K."/>
            <person name="Li T."/>
            <person name="Gao L."/>
            <person name="Zhang X."/>
            <person name="Wang H."/>
            <person name="Yang Z."/>
            <person name="Liu X."/>
            <person name="Jiang W."/>
            <person name="Mao L."/>
            <person name="Kong X."/>
            <person name="Jiao Y."/>
            <person name="Jia J."/>
        </authorList>
    </citation>
    <scope>NUCLEOTIDE SEQUENCE [LARGE SCALE GENOMIC DNA]</scope>
    <source>
        <strain evidence="2">cv. AL8/78</strain>
    </source>
</reference>
<reference evidence="1" key="4">
    <citation type="submission" date="2019-03" db="UniProtKB">
        <authorList>
            <consortium name="EnsemblPlants"/>
        </authorList>
    </citation>
    <scope>IDENTIFICATION</scope>
</reference>
<dbReference type="Proteomes" id="UP000015105">
    <property type="component" value="Chromosome 3D"/>
</dbReference>
<accession>A0A453EH49</accession>
<evidence type="ECO:0000313" key="1">
    <source>
        <dbReference type="EnsemblPlants" id="AET3Gv20340100.3"/>
    </source>
</evidence>
<dbReference type="EnsemblPlants" id="AET3Gv20340100.3">
    <property type="protein sequence ID" value="AET3Gv20340100.3"/>
    <property type="gene ID" value="AET3Gv20340100"/>
</dbReference>
<organism evidence="1 2">
    <name type="scientific">Aegilops tauschii subsp. strangulata</name>
    <name type="common">Goatgrass</name>
    <dbReference type="NCBI Taxonomy" id="200361"/>
    <lineage>
        <taxon>Eukaryota</taxon>
        <taxon>Viridiplantae</taxon>
        <taxon>Streptophyta</taxon>
        <taxon>Embryophyta</taxon>
        <taxon>Tracheophyta</taxon>
        <taxon>Spermatophyta</taxon>
        <taxon>Magnoliopsida</taxon>
        <taxon>Liliopsida</taxon>
        <taxon>Poales</taxon>
        <taxon>Poaceae</taxon>
        <taxon>BOP clade</taxon>
        <taxon>Pooideae</taxon>
        <taxon>Triticodae</taxon>
        <taxon>Triticeae</taxon>
        <taxon>Triticinae</taxon>
        <taxon>Aegilops</taxon>
    </lineage>
</organism>
<keyword evidence="2" id="KW-1185">Reference proteome</keyword>
<protein>
    <submittedName>
        <fullName evidence="1">Uncharacterized protein</fullName>
    </submittedName>
</protein>
<reference evidence="1" key="3">
    <citation type="journal article" date="2017" name="Nature">
        <title>Genome sequence of the progenitor of the wheat D genome Aegilops tauschii.</title>
        <authorList>
            <person name="Luo M.C."/>
            <person name="Gu Y.Q."/>
            <person name="Puiu D."/>
            <person name="Wang H."/>
            <person name="Twardziok S.O."/>
            <person name="Deal K.R."/>
            <person name="Huo N."/>
            <person name="Zhu T."/>
            <person name="Wang L."/>
            <person name="Wang Y."/>
            <person name="McGuire P.E."/>
            <person name="Liu S."/>
            <person name="Long H."/>
            <person name="Ramasamy R.K."/>
            <person name="Rodriguez J.C."/>
            <person name="Van S.L."/>
            <person name="Yuan L."/>
            <person name="Wang Z."/>
            <person name="Xia Z."/>
            <person name="Xiao L."/>
            <person name="Anderson O.D."/>
            <person name="Ouyang S."/>
            <person name="Liang Y."/>
            <person name="Zimin A.V."/>
            <person name="Pertea G."/>
            <person name="Qi P."/>
            <person name="Bennetzen J.L."/>
            <person name="Dai X."/>
            <person name="Dawson M.W."/>
            <person name="Muller H.G."/>
            <person name="Kugler K."/>
            <person name="Rivarola-Duarte L."/>
            <person name="Spannagl M."/>
            <person name="Mayer K.F.X."/>
            <person name="Lu F.H."/>
            <person name="Bevan M.W."/>
            <person name="Leroy P."/>
            <person name="Li P."/>
            <person name="You F.M."/>
            <person name="Sun Q."/>
            <person name="Liu Z."/>
            <person name="Lyons E."/>
            <person name="Wicker T."/>
            <person name="Salzberg S.L."/>
            <person name="Devos K.M."/>
            <person name="Dvorak J."/>
        </authorList>
    </citation>
    <scope>NUCLEOTIDE SEQUENCE [LARGE SCALE GENOMIC DNA]</scope>
    <source>
        <strain evidence="1">cv. AL8/78</strain>
    </source>
</reference>
<dbReference type="AlphaFoldDB" id="A0A453EH49"/>
<proteinExistence type="predicted"/>
<reference evidence="1" key="5">
    <citation type="journal article" date="2021" name="G3 (Bethesda)">
        <title>Aegilops tauschii genome assembly Aet v5.0 features greater sequence contiguity and improved annotation.</title>
        <authorList>
            <person name="Wang L."/>
            <person name="Zhu T."/>
            <person name="Rodriguez J.C."/>
            <person name="Deal K.R."/>
            <person name="Dubcovsky J."/>
            <person name="McGuire P.E."/>
            <person name="Lux T."/>
            <person name="Spannagl M."/>
            <person name="Mayer K.F.X."/>
            <person name="Baldrich P."/>
            <person name="Meyers B.C."/>
            <person name="Huo N."/>
            <person name="Gu Y.Q."/>
            <person name="Zhou H."/>
            <person name="Devos K.M."/>
            <person name="Bennetzen J.L."/>
            <person name="Unver T."/>
            <person name="Budak H."/>
            <person name="Gulick P.J."/>
            <person name="Galiba G."/>
            <person name="Kalapos B."/>
            <person name="Nelson D.R."/>
            <person name="Li P."/>
            <person name="You F.M."/>
            <person name="Luo M.C."/>
            <person name="Dvorak J."/>
        </authorList>
    </citation>
    <scope>NUCLEOTIDE SEQUENCE [LARGE SCALE GENOMIC DNA]</scope>
    <source>
        <strain evidence="1">cv. AL8/78</strain>
    </source>
</reference>
<dbReference type="Gramene" id="AET3Gv20340100.3">
    <property type="protein sequence ID" value="AET3Gv20340100.3"/>
    <property type="gene ID" value="AET3Gv20340100"/>
</dbReference>
<name>A0A453EH49_AEGTS</name>
<reference evidence="2" key="1">
    <citation type="journal article" date="2014" name="Science">
        <title>Ancient hybridizations among the ancestral genomes of bread wheat.</title>
        <authorList>
            <consortium name="International Wheat Genome Sequencing Consortium,"/>
            <person name="Marcussen T."/>
            <person name="Sandve S.R."/>
            <person name="Heier L."/>
            <person name="Spannagl M."/>
            <person name="Pfeifer M."/>
            <person name="Jakobsen K.S."/>
            <person name="Wulff B.B."/>
            <person name="Steuernagel B."/>
            <person name="Mayer K.F."/>
            <person name="Olsen O.A."/>
        </authorList>
    </citation>
    <scope>NUCLEOTIDE SEQUENCE [LARGE SCALE GENOMIC DNA]</scope>
    <source>
        <strain evidence="2">cv. AL8/78</strain>
    </source>
</reference>
<sequence>PHTRSRDDLATFRLSDRTHDPAGIRRDAVLEIVEQIPARSSSDAPSIRTLTFPISIAIVRAEMLRAAPLARRRDRA</sequence>
<evidence type="ECO:0000313" key="2">
    <source>
        <dbReference type="Proteomes" id="UP000015105"/>
    </source>
</evidence>